<feature type="non-terminal residue" evidence="1">
    <location>
        <position position="112"/>
    </location>
</feature>
<dbReference type="Proteomes" id="UP000305874">
    <property type="component" value="Unassembled WGS sequence"/>
</dbReference>
<accession>A0A5S3YFH1</accession>
<dbReference type="AlphaFoldDB" id="A0A5S3YFH1"/>
<protein>
    <submittedName>
        <fullName evidence="1">Uncharacterized protein</fullName>
    </submittedName>
</protein>
<dbReference type="EMBL" id="PNCG01000863">
    <property type="protein sequence ID" value="TMP71160.1"/>
    <property type="molecule type" value="Genomic_DNA"/>
</dbReference>
<reference evidence="2" key="2">
    <citation type="submission" date="2019-06" db="EMBL/GenBank/DDBJ databases">
        <title>Co-occurence of chitin degradation, pigmentation and bioactivity in marine Pseudoalteromonas.</title>
        <authorList>
            <person name="Sonnenschein E.C."/>
            <person name="Bech P.K."/>
        </authorList>
    </citation>
    <scope>NUCLEOTIDE SEQUENCE [LARGE SCALE GENOMIC DNA]</scope>
    <source>
        <strain evidence="2">S2897</strain>
    </source>
</reference>
<proteinExistence type="predicted"/>
<organism evidence="1 2">
    <name type="scientific">Pseudoalteromonas ruthenica</name>
    <dbReference type="NCBI Taxonomy" id="151081"/>
    <lineage>
        <taxon>Bacteria</taxon>
        <taxon>Pseudomonadati</taxon>
        <taxon>Pseudomonadota</taxon>
        <taxon>Gammaproteobacteria</taxon>
        <taxon>Alteromonadales</taxon>
        <taxon>Pseudoalteromonadaceae</taxon>
        <taxon>Pseudoalteromonas</taxon>
    </lineage>
</organism>
<reference evidence="1 2" key="1">
    <citation type="submission" date="2017-12" db="EMBL/GenBank/DDBJ databases">
        <authorList>
            <person name="Paulsen S."/>
            <person name="Gram L.K."/>
        </authorList>
    </citation>
    <scope>NUCLEOTIDE SEQUENCE [LARGE SCALE GENOMIC DNA]</scope>
    <source>
        <strain evidence="1 2">S2897</strain>
    </source>
</reference>
<evidence type="ECO:0000313" key="2">
    <source>
        <dbReference type="Proteomes" id="UP000305874"/>
    </source>
</evidence>
<comment type="caution">
    <text evidence="1">The sequence shown here is derived from an EMBL/GenBank/DDBJ whole genome shotgun (WGS) entry which is preliminary data.</text>
</comment>
<gene>
    <name evidence="1" type="ORF">CWC05_22875</name>
</gene>
<name>A0A5S3YFH1_9GAMM</name>
<dbReference type="RefSeq" id="WP_212751040.1">
    <property type="nucleotide sequence ID" value="NZ_PNCG01000863.1"/>
</dbReference>
<sequence>PVAQFVDHLLQQNTTYLDEISAHLSAHKTPYIWFIDQFEELYDSDLNSQILQSLALLGELTPITVIVSIRSEYLHYTDMIGHDFYVTHSLSAKSWINIIENQSIALGLTLEP</sequence>
<feature type="non-terminal residue" evidence="1">
    <location>
        <position position="1"/>
    </location>
</feature>
<evidence type="ECO:0000313" key="1">
    <source>
        <dbReference type="EMBL" id="TMP71160.1"/>
    </source>
</evidence>